<dbReference type="Pfam" id="PF00953">
    <property type="entry name" value="Glycos_transf_4"/>
    <property type="match status" value="1"/>
</dbReference>
<name>A0A1F6VHA1_9BACT</name>
<feature type="transmembrane region" description="Helical" evidence="6">
    <location>
        <begin position="148"/>
        <end position="166"/>
    </location>
</feature>
<keyword evidence="5 6" id="KW-0472">Membrane</keyword>
<comment type="subcellular location">
    <subcellularLocation>
        <location evidence="1">Membrane</location>
        <topology evidence="1">Multi-pass membrane protein</topology>
    </subcellularLocation>
</comment>
<sequence>MILPLSLIKVFVPTAVAFFIGVLVTPLFTHFFYKYRLWKRRPRKADELPETEEISENFKRIHNTEAELKTPRPGGLIIWVSVALAVLVIFIVSKIFPTAVTEKLDFLSRGQTLLPFFALIAGSLIGLADDLMAVFVRRGVFVNGFPRRMMIGIVTAIGLIAGWWFFAKLGVTAIAVPFNGFLELGWLIVPLFAFVVLATFSGSVIDGVDGMSGGVLAITFAAYAFLAYFQNLMDIAALCGAISGAILAFLWFNIPPARFYMGETGMLGLTVTLAIIAFLTDSVLLLPIIALPLTVTALSSAIQIVGKKLFGPRGKVFKVAPLHHHFEAIGWSREKIVMRYWVISVVFAVIGILIALISN</sequence>
<dbReference type="AlphaFoldDB" id="A0A1F6VHA1"/>
<dbReference type="InterPro" id="IPR000715">
    <property type="entry name" value="Glycosyl_transferase_4"/>
</dbReference>
<evidence type="ECO:0000256" key="2">
    <source>
        <dbReference type="ARBA" id="ARBA00022679"/>
    </source>
</evidence>
<feature type="transmembrane region" description="Helical" evidence="6">
    <location>
        <begin position="186"/>
        <end position="205"/>
    </location>
</feature>
<feature type="transmembrane region" description="Helical" evidence="6">
    <location>
        <begin position="340"/>
        <end position="358"/>
    </location>
</feature>
<evidence type="ECO:0000256" key="3">
    <source>
        <dbReference type="ARBA" id="ARBA00022692"/>
    </source>
</evidence>
<proteinExistence type="predicted"/>
<feature type="transmembrane region" description="Helical" evidence="6">
    <location>
        <begin position="235"/>
        <end position="252"/>
    </location>
</feature>
<dbReference type="PANTHER" id="PTHR22926">
    <property type="entry name" value="PHOSPHO-N-ACETYLMURAMOYL-PENTAPEPTIDE-TRANSFERASE"/>
    <property type="match status" value="1"/>
</dbReference>
<reference evidence="7 8" key="1">
    <citation type="journal article" date="2016" name="Nat. Commun.">
        <title>Thousands of microbial genomes shed light on interconnected biogeochemical processes in an aquifer system.</title>
        <authorList>
            <person name="Anantharaman K."/>
            <person name="Brown C.T."/>
            <person name="Hug L.A."/>
            <person name="Sharon I."/>
            <person name="Castelle C.J."/>
            <person name="Probst A.J."/>
            <person name="Thomas B.C."/>
            <person name="Singh A."/>
            <person name="Wilkins M.J."/>
            <person name="Karaoz U."/>
            <person name="Brodie E.L."/>
            <person name="Williams K.H."/>
            <person name="Hubbard S.S."/>
            <person name="Banfield J.F."/>
        </authorList>
    </citation>
    <scope>NUCLEOTIDE SEQUENCE [LARGE SCALE GENOMIC DNA]</scope>
</reference>
<dbReference type="GO" id="GO:0044038">
    <property type="term" value="P:cell wall macromolecule biosynthetic process"/>
    <property type="evidence" value="ECO:0007669"/>
    <property type="project" value="TreeGrafter"/>
</dbReference>
<dbReference type="GO" id="GO:0016780">
    <property type="term" value="F:phosphotransferase activity, for other substituted phosphate groups"/>
    <property type="evidence" value="ECO:0007669"/>
    <property type="project" value="InterPro"/>
</dbReference>
<dbReference type="Proteomes" id="UP000178059">
    <property type="component" value="Unassembled WGS sequence"/>
</dbReference>
<feature type="transmembrane region" description="Helical" evidence="6">
    <location>
        <begin position="116"/>
        <end position="136"/>
    </location>
</feature>
<accession>A0A1F6VHA1</accession>
<keyword evidence="4 6" id="KW-1133">Transmembrane helix</keyword>
<dbReference type="STRING" id="1801743.A2824_02980"/>
<evidence type="ECO:0000313" key="8">
    <source>
        <dbReference type="Proteomes" id="UP000178059"/>
    </source>
</evidence>
<feature type="transmembrane region" description="Helical" evidence="6">
    <location>
        <begin position="12"/>
        <end position="33"/>
    </location>
</feature>
<evidence type="ECO:0000256" key="1">
    <source>
        <dbReference type="ARBA" id="ARBA00004141"/>
    </source>
</evidence>
<dbReference type="GO" id="GO:0005886">
    <property type="term" value="C:plasma membrane"/>
    <property type="evidence" value="ECO:0007669"/>
    <property type="project" value="TreeGrafter"/>
</dbReference>
<evidence type="ECO:0000256" key="5">
    <source>
        <dbReference type="ARBA" id="ARBA00023136"/>
    </source>
</evidence>
<evidence type="ECO:0000313" key="7">
    <source>
        <dbReference type="EMBL" id="OGI68982.1"/>
    </source>
</evidence>
<comment type="caution">
    <text evidence="7">The sequence shown here is derived from an EMBL/GenBank/DDBJ whole genome shotgun (WGS) entry which is preliminary data.</text>
</comment>
<dbReference type="GO" id="GO:0071555">
    <property type="term" value="P:cell wall organization"/>
    <property type="evidence" value="ECO:0007669"/>
    <property type="project" value="TreeGrafter"/>
</dbReference>
<dbReference type="EMBL" id="MFTT01000036">
    <property type="protein sequence ID" value="OGI68982.1"/>
    <property type="molecule type" value="Genomic_DNA"/>
</dbReference>
<evidence type="ECO:0000256" key="4">
    <source>
        <dbReference type="ARBA" id="ARBA00022989"/>
    </source>
</evidence>
<feature type="transmembrane region" description="Helical" evidence="6">
    <location>
        <begin position="259"/>
        <end position="279"/>
    </location>
</feature>
<keyword evidence="2" id="KW-0808">Transferase</keyword>
<dbReference type="PANTHER" id="PTHR22926:SF5">
    <property type="entry name" value="PHOSPHO-N-ACETYLMURAMOYL-PENTAPEPTIDE-TRANSFERASE HOMOLOG"/>
    <property type="match status" value="1"/>
</dbReference>
<organism evidence="7 8">
    <name type="scientific">Candidatus Nomurabacteria bacterium RIFCSPHIGHO2_01_FULL_42_16</name>
    <dbReference type="NCBI Taxonomy" id="1801743"/>
    <lineage>
        <taxon>Bacteria</taxon>
        <taxon>Candidatus Nomuraibacteriota</taxon>
    </lineage>
</organism>
<protein>
    <recommendedName>
        <fullName evidence="9">Phospho-N-acetylmuramoyl-pentapeptide-transferase</fullName>
    </recommendedName>
</protein>
<feature type="transmembrane region" description="Helical" evidence="6">
    <location>
        <begin position="76"/>
        <end position="96"/>
    </location>
</feature>
<evidence type="ECO:0008006" key="9">
    <source>
        <dbReference type="Google" id="ProtNLM"/>
    </source>
</evidence>
<gene>
    <name evidence="7" type="ORF">A2824_02980</name>
</gene>
<feature type="transmembrane region" description="Helical" evidence="6">
    <location>
        <begin position="212"/>
        <end position="229"/>
    </location>
</feature>
<evidence type="ECO:0000256" key="6">
    <source>
        <dbReference type="SAM" id="Phobius"/>
    </source>
</evidence>
<keyword evidence="3 6" id="KW-0812">Transmembrane</keyword>